<dbReference type="InterPro" id="IPR051531">
    <property type="entry name" value="N-acetyltransferase"/>
</dbReference>
<evidence type="ECO:0000313" key="4">
    <source>
        <dbReference type="Proteomes" id="UP001516023"/>
    </source>
</evidence>
<evidence type="ECO:0000313" key="3">
    <source>
        <dbReference type="EMBL" id="KAL3801522.1"/>
    </source>
</evidence>
<dbReference type="EMBL" id="JABMIG020000026">
    <property type="protein sequence ID" value="KAL3801522.1"/>
    <property type="molecule type" value="Genomic_DNA"/>
</dbReference>
<dbReference type="SUPFAM" id="SSF55729">
    <property type="entry name" value="Acyl-CoA N-acyltransferases (Nat)"/>
    <property type="match status" value="1"/>
</dbReference>
<dbReference type="Pfam" id="PF13302">
    <property type="entry name" value="Acetyltransf_3"/>
    <property type="match status" value="1"/>
</dbReference>
<gene>
    <name evidence="3" type="ORF">HJC23_000960</name>
</gene>
<sequence>MQNNNGSNKLDVQSERLKMRRPTAEDADDILSFYASDPDVTKYLPFAPHKTLQDSLEFIRWSDEQWERHSFCFIICSKANMKLIGGIGLAFDDGTRDVARLGYCFAKDEWGKGYATEACKRIMDLAKESGVRKLVAPVHPDNIASIRVLEKCGFQEDLSASETYFFPNLGKRLKLIGLCRSLSMSIPPPNMMWEA</sequence>
<feature type="domain" description="N-acetyltransferase" evidence="2">
    <location>
        <begin position="17"/>
        <end position="176"/>
    </location>
</feature>
<evidence type="ECO:0000259" key="2">
    <source>
        <dbReference type="PROSITE" id="PS51186"/>
    </source>
</evidence>
<dbReference type="InterPro" id="IPR016181">
    <property type="entry name" value="Acyl_CoA_acyltransferase"/>
</dbReference>
<dbReference type="Proteomes" id="UP001516023">
    <property type="component" value="Unassembled WGS sequence"/>
</dbReference>
<reference evidence="3 4" key="1">
    <citation type="journal article" date="2020" name="G3 (Bethesda)">
        <title>Improved Reference Genome for Cyclotella cryptica CCMP332, a Model for Cell Wall Morphogenesis, Salinity Adaptation, and Lipid Production in Diatoms (Bacillariophyta).</title>
        <authorList>
            <person name="Roberts W.R."/>
            <person name="Downey K.M."/>
            <person name="Ruck E.C."/>
            <person name="Traller J.C."/>
            <person name="Alverson A.J."/>
        </authorList>
    </citation>
    <scope>NUCLEOTIDE SEQUENCE [LARGE SCALE GENOMIC DNA]</scope>
    <source>
        <strain evidence="3 4">CCMP332</strain>
    </source>
</reference>
<dbReference type="AlphaFoldDB" id="A0ABD3QMB0"/>
<feature type="compositionally biased region" description="Polar residues" evidence="1">
    <location>
        <begin position="1"/>
        <end position="11"/>
    </location>
</feature>
<dbReference type="CDD" id="cd04301">
    <property type="entry name" value="NAT_SF"/>
    <property type="match status" value="1"/>
</dbReference>
<dbReference type="Gene3D" id="3.40.630.30">
    <property type="match status" value="1"/>
</dbReference>
<name>A0ABD3QMB0_9STRA</name>
<dbReference type="InterPro" id="IPR000182">
    <property type="entry name" value="GNAT_dom"/>
</dbReference>
<comment type="caution">
    <text evidence="3">The sequence shown here is derived from an EMBL/GenBank/DDBJ whole genome shotgun (WGS) entry which is preliminary data.</text>
</comment>
<proteinExistence type="predicted"/>
<protein>
    <recommendedName>
        <fullName evidence="2">N-acetyltransferase domain-containing protein</fullName>
    </recommendedName>
</protein>
<dbReference type="PANTHER" id="PTHR43792">
    <property type="entry name" value="GNAT FAMILY, PUTATIVE (AFU_ORTHOLOGUE AFUA_3G00765)-RELATED-RELATED"/>
    <property type="match status" value="1"/>
</dbReference>
<accession>A0ABD3QMB0</accession>
<evidence type="ECO:0000256" key="1">
    <source>
        <dbReference type="SAM" id="MobiDB-lite"/>
    </source>
</evidence>
<dbReference type="PROSITE" id="PS51186">
    <property type="entry name" value="GNAT"/>
    <property type="match status" value="1"/>
</dbReference>
<organism evidence="3 4">
    <name type="scientific">Cyclotella cryptica</name>
    <dbReference type="NCBI Taxonomy" id="29204"/>
    <lineage>
        <taxon>Eukaryota</taxon>
        <taxon>Sar</taxon>
        <taxon>Stramenopiles</taxon>
        <taxon>Ochrophyta</taxon>
        <taxon>Bacillariophyta</taxon>
        <taxon>Coscinodiscophyceae</taxon>
        <taxon>Thalassiosirophycidae</taxon>
        <taxon>Stephanodiscales</taxon>
        <taxon>Stephanodiscaceae</taxon>
        <taxon>Cyclotella</taxon>
    </lineage>
</organism>
<keyword evidence="4" id="KW-1185">Reference proteome</keyword>
<feature type="region of interest" description="Disordered" evidence="1">
    <location>
        <begin position="1"/>
        <end position="23"/>
    </location>
</feature>